<evidence type="ECO:0000256" key="1">
    <source>
        <dbReference type="SAM" id="MobiDB-lite"/>
    </source>
</evidence>
<feature type="compositionally biased region" description="Basic and acidic residues" evidence="1">
    <location>
        <begin position="69"/>
        <end position="86"/>
    </location>
</feature>
<feature type="region of interest" description="Disordered" evidence="1">
    <location>
        <begin position="211"/>
        <end position="253"/>
    </location>
</feature>
<evidence type="ECO:0000313" key="2">
    <source>
        <dbReference type="EMBL" id="KAG8569321.1"/>
    </source>
</evidence>
<feature type="non-terminal residue" evidence="2">
    <location>
        <position position="1"/>
    </location>
</feature>
<dbReference type="AlphaFoldDB" id="A0AAV7B9S4"/>
<name>A0AAV7B9S4_ENGPU</name>
<dbReference type="EMBL" id="WNYA01000006">
    <property type="protein sequence ID" value="KAG8569321.1"/>
    <property type="molecule type" value="Genomic_DNA"/>
</dbReference>
<sequence length="382" mass="38365">RTLCTICSAPPVCSSAESQDRETTGSRAPGPPQAAGHGIAPRKLGTGTAGIRPCDLQARNGVDVGAQEQAEHGEPGKPQDIGHRDPAGSGQPGPRRHRTRDSAAAGRDQAGIGEPANMQAAGRDKQASGPALCLPSRVEGVLACGGPGARCLLGPSAGCLRCTGASAPPFGGGGGGVPTVPDAARGDVGIACHRRARRALFLLAVVTSLPRRHRAPGPPQQGTGTTAGSGHGTPRQRAPGPRRASDPATLQAAGRGPDALLFPALLPAESRGPDACLSRPAACKSRVLMPAGSRCLRCGVPVPDACGSVPTSCLSCAPTSLSSSLALESQVLMPAGPVPAACGFPCARCSRVPVPDACGARCLTFPRLLHLVGPLCVSVYVC</sequence>
<protein>
    <submittedName>
        <fullName evidence="2">Uncharacterized protein</fullName>
    </submittedName>
</protein>
<feature type="non-terminal residue" evidence="2">
    <location>
        <position position="382"/>
    </location>
</feature>
<organism evidence="2 3">
    <name type="scientific">Engystomops pustulosus</name>
    <name type="common">Tungara frog</name>
    <name type="synonym">Physalaemus pustulosus</name>
    <dbReference type="NCBI Taxonomy" id="76066"/>
    <lineage>
        <taxon>Eukaryota</taxon>
        <taxon>Metazoa</taxon>
        <taxon>Chordata</taxon>
        <taxon>Craniata</taxon>
        <taxon>Vertebrata</taxon>
        <taxon>Euteleostomi</taxon>
        <taxon>Amphibia</taxon>
        <taxon>Batrachia</taxon>
        <taxon>Anura</taxon>
        <taxon>Neobatrachia</taxon>
        <taxon>Hyloidea</taxon>
        <taxon>Leptodactylidae</taxon>
        <taxon>Leiuperinae</taxon>
        <taxon>Engystomops</taxon>
    </lineage>
</organism>
<evidence type="ECO:0000313" key="3">
    <source>
        <dbReference type="Proteomes" id="UP000824782"/>
    </source>
</evidence>
<accession>A0AAV7B9S4</accession>
<proteinExistence type="predicted"/>
<keyword evidence="3" id="KW-1185">Reference proteome</keyword>
<dbReference type="Proteomes" id="UP000824782">
    <property type="component" value="Unassembled WGS sequence"/>
</dbReference>
<feature type="region of interest" description="Disordered" evidence="1">
    <location>
        <begin position="9"/>
        <end position="128"/>
    </location>
</feature>
<comment type="caution">
    <text evidence="2">The sequence shown here is derived from an EMBL/GenBank/DDBJ whole genome shotgun (WGS) entry which is preliminary data.</text>
</comment>
<gene>
    <name evidence="2" type="ORF">GDO81_014366</name>
</gene>
<reference evidence="2" key="1">
    <citation type="thesis" date="2020" institute="ProQuest LLC" country="789 East Eisenhower Parkway, Ann Arbor, MI, USA">
        <title>Comparative Genomics and Chromosome Evolution.</title>
        <authorList>
            <person name="Mudd A.B."/>
        </authorList>
    </citation>
    <scope>NUCLEOTIDE SEQUENCE</scope>
    <source>
        <strain evidence="2">237g6f4</strain>
        <tissue evidence="2">Blood</tissue>
    </source>
</reference>